<feature type="non-terminal residue" evidence="1">
    <location>
        <position position="115"/>
    </location>
</feature>
<gene>
    <name evidence="1" type="ORF">B296_00058965</name>
</gene>
<dbReference type="AlphaFoldDB" id="A0A426XDY1"/>
<evidence type="ECO:0000313" key="1">
    <source>
        <dbReference type="EMBL" id="RRT37672.1"/>
    </source>
</evidence>
<dbReference type="EMBL" id="AMZH03022024">
    <property type="protein sequence ID" value="RRT37672.1"/>
    <property type="molecule type" value="Genomic_DNA"/>
</dbReference>
<sequence length="115" mass="12597">MGRAPGYGLGGRLLVVELKSRGRRRRGLYSHSNGISVSESLIFFIAYHTAASHYVVRGPCGEACLPLSDVDLAHLTCVRSVVRPLTPPCLCQAGFLVSGWPRWRASCPRREDMVA</sequence>
<name>A0A426XDY1_ENSVE</name>
<accession>A0A426XDY1</accession>
<protein>
    <submittedName>
        <fullName evidence="1">Uncharacterized protein</fullName>
    </submittedName>
</protein>
<organism evidence="1 2">
    <name type="scientific">Ensete ventricosum</name>
    <name type="common">Abyssinian banana</name>
    <name type="synonym">Musa ensete</name>
    <dbReference type="NCBI Taxonomy" id="4639"/>
    <lineage>
        <taxon>Eukaryota</taxon>
        <taxon>Viridiplantae</taxon>
        <taxon>Streptophyta</taxon>
        <taxon>Embryophyta</taxon>
        <taxon>Tracheophyta</taxon>
        <taxon>Spermatophyta</taxon>
        <taxon>Magnoliopsida</taxon>
        <taxon>Liliopsida</taxon>
        <taxon>Zingiberales</taxon>
        <taxon>Musaceae</taxon>
        <taxon>Ensete</taxon>
    </lineage>
</organism>
<dbReference type="Proteomes" id="UP000287651">
    <property type="component" value="Unassembled WGS sequence"/>
</dbReference>
<evidence type="ECO:0000313" key="2">
    <source>
        <dbReference type="Proteomes" id="UP000287651"/>
    </source>
</evidence>
<proteinExistence type="predicted"/>
<comment type="caution">
    <text evidence="1">The sequence shown here is derived from an EMBL/GenBank/DDBJ whole genome shotgun (WGS) entry which is preliminary data.</text>
</comment>
<reference evidence="1 2" key="1">
    <citation type="journal article" date="2014" name="Agronomy (Basel)">
        <title>A Draft Genome Sequence for Ensete ventricosum, the Drought-Tolerant Tree Against Hunger.</title>
        <authorList>
            <person name="Harrison J."/>
            <person name="Moore K.A."/>
            <person name="Paszkiewicz K."/>
            <person name="Jones T."/>
            <person name="Grant M."/>
            <person name="Ambacheew D."/>
            <person name="Muzemil S."/>
            <person name="Studholme D.J."/>
        </authorList>
    </citation>
    <scope>NUCLEOTIDE SEQUENCE [LARGE SCALE GENOMIC DNA]</scope>
</reference>